<accession>A0A542XB24</accession>
<comment type="caution">
    <text evidence="1">The sequence shown here is derived from an EMBL/GenBank/DDBJ whole genome shotgun (WGS) entry which is preliminary data.</text>
</comment>
<proteinExistence type="predicted"/>
<dbReference type="Pfam" id="PF14025">
    <property type="entry name" value="DUF4241"/>
    <property type="match status" value="1"/>
</dbReference>
<gene>
    <name evidence="1" type="ORF">FB554_1154</name>
</gene>
<dbReference type="OrthoDB" id="9789980at2"/>
<reference evidence="1 2" key="1">
    <citation type="submission" date="2019-06" db="EMBL/GenBank/DDBJ databases">
        <title>Sequencing the genomes of 1000 actinobacteria strains.</title>
        <authorList>
            <person name="Klenk H.-P."/>
        </authorList>
    </citation>
    <scope>NUCLEOTIDE SEQUENCE [LARGE SCALE GENOMIC DNA]</scope>
    <source>
        <strain evidence="1 2">DSM 24617</strain>
    </source>
</reference>
<dbReference type="AlphaFoldDB" id="A0A542XB24"/>
<dbReference type="InterPro" id="IPR025335">
    <property type="entry name" value="DUF4241"/>
</dbReference>
<name>A0A542XB24_9MICO</name>
<dbReference type="RefSeq" id="WP_142005089.1">
    <property type="nucleotide sequence ID" value="NZ_CAJTBP010000001.1"/>
</dbReference>
<evidence type="ECO:0000313" key="1">
    <source>
        <dbReference type="EMBL" id="TQL33020.1"/>
    </source>
</evidence>
<sequence length="446" mass="48095">MASEPAARVRAFIDDWYARWGATAPVFEASDQESGEARGDAQVDAFEVWRSALQGVAERHGVPGVLALPDSSFGPPVHTPDEEIVAERVTGDSAVVQTVRRDELLDEHFEYDLRRLDDDWRIERVVEYLDDPDDPILPPEALRDALAGTSPDAPFAALHPVEAELDHGSLFVPRDVTDEAGETSRLQVQRVGTFRCASGVLAAFDLGYPDISPFMRAVPPGDYAVETATAFGRNAAVRVVLGPGEPIAWRPAERLEGGHGVGVDAGNVAIVDLAALGSVTVRDRERAFAPLAVTQGPFARMLTFGGETPVGAVVESGWGDGSYFAFWGFDETGALVQLVVDFMLAATMDDPEPIDLPWGAFDDPTLEGWSLTVGLEGSPLRLVVDDPHNELAEVALLDAAGDPVPGFDADEHELDEDDRMHYALPGGSRDGWLVRLLPSTGVLRLR</sequence>
<dbReference type="EMBL" id="VFOK01000001">
    <property type="protein sequence ID" value="TQL33020.1"/>
    <property type="molecule type" value="Genomic_DNA"/>
</dbReference>
<protein>
    <submittedName>
        <fullName evidence="1">Uncharacterized protein DUF4241</fullName>
    </submittedName>
</protein>
<evidence type="ECO:0000313" key="2">
    <source>
        <dbReference type="Proteomes" id="UP000318336"/>
    </source>
</evidence>
<organism evidence="1 2">
    <name type="scientific">Barrientosiimonas humi</name>
    <dbReference type="NCBI Taxonomy" id="999931"/>
    <lineage>
        <taxon>Bacteria</taxon>
        <taxon>Bacillati</taxon>
        <taxon>Actinomycetota</taxon>
        <taxon>Actinomycetes</taxon>
        <taxon>Micrococcales</taxon>
        <taxon>Dermacoccaceae</taxon>
        <taxon>Barrientosiimonas</taxon>
    </lineage>
</organism>
<keyword evidence="2" id="KW-1185">Reference proteome</keyword>
<dbReference type="Proteomes" id="UP000318336">
    <property type="component" value="Unassembled WGS sequence"/>
</dbReference>